<proteinExistence type="predicted"/>
<name>A0A6P9AC00_THRPL</name>
<dbReference type="InterPro" id="IPR018289">
    <property type="entry name" value="MULE_transposase_dom"/>
</dbReference>
<evidence type="ECO:0000313" key="3">
    <source>
        <dbReference type="RefSeq" id="XP_034254909.1"/>
    </source>
</evidence>
<dbReference type="Proteomes" id="UP000515158">
    <property type="component" value="Unplaced"/>
</dbReference>
<dbReference type="GeneID" id="117653380"/>
<sequence>MYSEERRRLRVSRQAAARFSQVKLKSSMKRARLQNRPRIPHSLKDFDKILRQRRYRLLSRTMDGKDSVYAGRAGSASARTISLVFMTKRMAKYTKKVKKIFVDGTFSPVPRGVKASQVWTISTVRRHHVIPLVRVLMRKRTTASYRAALEKIKEVAPRLRPKEIMSDFEGAQQRALREAFPDAESRGCLFHYAKDVGGKARKLRMAKVMKKSKPVRTLVRWMGALPLLPRRRIWEGFKVIGKEARKKNVMSSMLKLFQYWCRTWKPKIPVLSVCGSEDRTNNAQESENKMFQDAVAQRRPNVWDFTDGVLDIEDRTEQDIKTLDHCRSNASRIRATAAVCNDEVIKGLTADLKEGSTSVRNFLKQVSYCISRAVQRGLDGRKNKKKL</sequence>
<dbReference type="Pfam" id="PF10551">
    <property type="entry name" value="MULE"/>
    <property type="match status" value="1"/>
</dbReference>
<reference evidence="3" key="1">
    <citation type="submission" date="2025-08" db="UniProtKB">
        <authorList>
            <consortium name="RefSeq"/>
        </authorList>
    </citation>
    <scope>IDENTIFICATION</scope>
    <source>
        <tissue evidence="3">Total insect</tissue>
    </source>
</reference>
<feature type="domain" description="MULE transposase" evidence="1">
    <location>
        <begin position="101"/>
        <end position="194"/>
    </location>
</feature>
<evidence type="ECO:0000313" key="2">
    <source>
        <dbReference type="Proteomes" id="UP000515158"/>
    </source>
</evidence>
<organism evidence="3">
    <name type="scientific">Thrips palmi</name>
    <name type="common">Melon thrips</name>
    <dbReference type="NCBI Taxonomy" id="161013"/>
    <lineage>
        <taxon>Eukaryota</taxon>
        <taxon>Metazoa</taxon>
        <taxon>Ecdysozoa</taxon>
        <taxon>Arthropoda</taxon>
        <taxon>Hexapoda</taxon>
        <taxon>Insecta</taxon>
        <taxon>Pterygota</taxon>
        <taxon>Neoptera</taxon>
        <taxon>Paraneoptera</taxon>
        <taxon>Thysanoptera</taxon>
        <taxon>Terebrantia</taxon>
        <taxon>Thripoidea</taxon>
        <taxon>Thripidae</taxon>
        <taxon>Thrips</taxon>
    </lineage>
</organism>
<dbReference type="PANTHER" id="PTHR47160:SF10">
    <property type="entry name" value="MULE TRANSPOSASE DOMAIN-CONTAINING PROTEIN"/>
    <property type="match status" value="1"/>
</dbReference>
<dbReference type="PANTHER" id="PTHR47160">
    <property type="entry name" value="PUTATIVE-RELATED"/>
    <property type="match status" value="1"/>
</dbReference>
<accession>A0A6P9AC00</accession>
<dbReference type="OrthoDB" id="8047332at2759"/>
<evidence type="ECO:0000259" key="1">
    <source>
        <dbReference type="Pfam" id="PF10551"/>
    </source>
</evidence>
<keyword evidence="2" id="KW-1185">Reference proteome</keyword>
<dbReference type="AlphaFoldDB" id="A0A6P9AC00"/>
<protein>
    <submittedName>
        <fullName evidence="3">Uncharacterized protein LOC117653380</fullName>
    </submittedName>
</protein>
<gene>
    <name evidence="3" type="primary">LOC117653380</name>
</gene>
<dbReference type="KEGG" id="tpal:117653380"/>
<dbReference type="InParanoid" id="A0A6P9AC00"/>
<dbReference type="RefSeq" id="XP_034254909.1">
    <property type="nucleotide sequence ID" value="XM_034399018.1"/>
</dbReference>